<dbReference type="EMBL" id="NKCL01000012">
    <property type="protein sequence ID" value="RSL89907.1"/>
    <property type="molecule type" value="Genomic_DNA"/>
</dbReference>
<feature type="domain" description="Acyl-CoA dehydrogenase/oxidase N-terminal" evidence="3">
    <location>
        <begin position="92"/>
        <end position="176"/>
    </location>
</feature>
<dbReference type="InterPro" id="IPR013786">
    <property type="entry name" value="AcylCoA_DH/ox_N"/>
</dbReference>
<sequence length="477" mass="52671">MYEVLQAEWLNGFPPIHIKIHKWKVAARIVLPIPLTEIPSSTESPEPTFSMASPTFESTDPAVYAEYETQWSDLPKDADAWIKRAQDVADVLAKDVVIREQANKSPKAEVALLKHSGLLKILGPAKYGGGEQPWSVGFRAVREVAKKDGSIGMLLGYHLVWATAANVVGSPEQADRTQKLIITNNYFVGGAVNPRDSDLKITSDGDKIIFNGFKNFSTGGVISDLTVLEGVYGEKEEHIFAVVPTQQPGVQFKHNWDNIGVRLTESGSVNIENVSAPWSDALGWDAEAKKPDPNILAIPFASLLLPTVQLNFANLYLGIAAGALEYASQYTLKNTRAWPYGGDNKEKATDEFYILSTYGNFLAHIRAAESLAEKVISKADEIYAKYSTNRSQITAEQRGEFAEWVATLKVVTTDTGLKVTAGVFEVTGSRSTASKAGLDRFWRDLRTHSLHDPVAYKNRELGRYLLLGEYPEPTWYT</sequence>
<dbReference type="Gene3D" id="1.20.140.10">
    <property type="entry name" value="Butyryl-CoA Dehydrogenase, subunit A, domain 3"/>
    <property type="match status" value="1"/>
</dbReference>
<dbReference type="Gene3D" id="2.40.110.10">
    <property type="entry name" value="Butyryl-CoA Dehydrogenase, subunit A, domain 2"/>
    <property type="match status" value="1"/>
</dbReference>
<dbReference type="InterPro" id="IPR009100">
    <property type="entry name" value="AcylCoA_DH/oxidase_NM_dom_sf"/>
</dbReference>
<dbReference type="InterPro" id="IPR037069">
    <property type="entry name" value="AcylCoA_DH/ox_N_sf"/>
</dbReference>
<dbReference type="GO" id="GO:0008470">
    <property type="term" value="F:3-methylbutanoyl-CoA dehydrogenase activity"/>
    <property type="evidence" value="ECO:0007669"/>
    <property type="project" value="TreeGrafter"/>
</dbReference>
<protein>
    <submittedName>
        <fullName evidence="5">Uncharacterized protein</fullName>
    </submittedName>
</protein>
<dbReference type="GO" id="GO:0006552">
    <property type="term" value="P:L-leucine catabolic process"/>
    <property type="evidence" value="ECO:0007669"/>
    <property type="project" value="TreeGrafter"/>
</dbReference>
<dbReference type="FunFam" id="2.40.110.10:FF:000020">
    <property type="entry name" value="Putative acyl-CoA dehydrogenase YdbM"/>
    <property type="match status" value="1"/>
</dbReference>
<dbReference type="InterPro" id="IPR036250">
    <property type="entry name" value="AcylCo_DH-like_C"/>
</dbReference>
<keyword evidence="6" id="KW-1185">Reference proteome</keyword>
<comment type="caution">
    <text evidence="5">The sequence shown here is derived from an EMBL/GenBank/DDBJ whole genome shotgun (WGS) entry which is preliminary data.</text>
</comment>
<dbReference type="PANTHER" id="PTHR43884:SF12">
    <property type="entry name" value="ISOVALERYL-COA DEHYDROGENASE, MITOCHONDRIAL-RELATED"/>
    <property type="match status" value="1"/>
</dbReference>
<dbReference type="FunFam" id="1.20.140.10:FF:000032">
    <property type="entry name" value="Thermophilic desulfurizing enzyme family protein"/>
    <property type="match status" value="1"/>
</dbReference>
<keyword evidence="2" id="KW-0560">Oxidoreductase</keyword>
<dbReference type="InterPro" id="IPR013107">
    <property type="entry name" value="Acyl-CoA_DH_C"/>
</dbReference>
<dbReference type="Pfam" id="PF08028">
    <property type="entry name" value="Acyl-CoA_dh_2"/>
    <property type="match status" value="1"/>
</dbReference>
<evidence type="ECO:0000313" key="5">
    <source>
        <dbReference type="EMBL" id="RSL89907.1"/>
    </source>
</evidence>
<evidence type="ECO:0000313" key="6">
    <source>
        <dbReference type="Proteomes" id="UP000287972"/>
    </source>
</evidence>
<reference evidence="5 6" key="1">
    <citation type="submission" date="2017-06" db="EMBL/GenBank/DDBJ databases">
        <title>Comparative genomic analysis of Ambrosia Fusariam Clade fungi.</title>
        <authorList>
            <person name="Stajich J.E."/>
            <person name="Carrillo J."/>
            <person name="Kijimoto T."/>
            <person name="Eskalen A."/>
            <person name="O'Donnell K."/>
            <person name="Kasson M."/>
        </authorList>
    </citation>
    <scope>NUCLEOTIDE SEQUENCE [LARGE SCALE GENOMIC DNA]</scope>
    <source>
        <strain evidence="5 6">NRRL62606</strain>
    </source>
</reference>
<dbReference type="Gene3D" id="1.10.540.10">
    <property type="entry name" value="Acyl-CoA dehydrogenase/oxidase, N-terminal domain"/>
    <property type="match status" value="1"/>
</dbReference>
<dbReference type="FunFam" id="1.10.540.10:FF:000025">
    <property type="entry name" value="Related to Dibenzothiophene desulfurization enzyme C"/>
    <property type="match status" value="1"/>
</dbReference>
<name>A0A428SJJ4_9HYPO</name>
<dbReference type="InterPro" id="IPR046373">
    <property type="entry name" value="Acyl-CoA_Oxase/DH_mid-dom_sf"/>
</dbReference>
<evidence type="ECO:0000259" key="3">
    <source>
        <dbReference type="Pfam" id="PF02771"/>
    </source>
</evidence>
<dbReference type="Proteomes" id="UP000287972">
    <property type="component" value="Unassembled WGS sequence"/>
</dbReference>
<accession>A0A428SJJ4</accession>
<dbReference type="Pfam" id="PF02771">
    <property type="entry name" value="Acyl-CoA_dh_N"/>
    <property type="match status" value="1"/>
</dbReference>
<evidence type="ECO:0000256" key="2">
    <source>
        <dbReference type="ARBA" id="ARBA00023002"/>
    </source>
</evidence>
<evidence type="ECO:0000256" key="1">
    <source>
        <dbReference type="ARBA" id="ARBA00022630"/>
    </source>
</evidence>
<organism evidence="5 6">
    <name type="scientific">Fusarium floridanum</name>
    <dbReference type="NCBI Taxonomy" id="1325733"/>
    <lineage>
        <taxon>Eukaryota</taxon>
        <taxon>Fungi</taxon>
        <taxon>Dikarya</taxon>
        <taxon>Ascomycota</taxon>
        <taxon>Pezizomycotina</taxon>
        <taxon>Sordariomycetes</taxon>
        <taxon>Hypocreomycetidae</taxon>
        <taxon>Hypocreales</taxon>
        <taxon>Nectriaceae</taxon>
        <taxon>Fusarium</taxon>
        <taxon>Fusarium solani species complex</taxon>
    </lineage>
</organism>
<dbReference type="AlphaFoldDB" id="A0A428SJJ4"/>
<feature type="domain" description="Acyl-CoA dehydrogenase C-terminal" evidence="4">
    <location>
        <begin position="312"/>
        <end position="451"/>
    </location>
</feature>
<dbReference type="SUPFAM" id="SSF56645">
    <property type="entry name" value="Acyl-CoA dehydrogenase NM domain-like"/>
    <property type="match status" value="1"/>
</dbReference>
<dbReference type="SUPFAM" id="SSF47203">
    <property type="entry name" value="Acyl-CoA dehydrogenase C-terminal domain-like"/>
    <property type="match status" value="1"/>
</dbReference>
<keyword evidence="1" id="KW-0285">Flavoprotein</keyword>
<proteinExistence type="predicted"/>
<gene>
    <name evidence="5" type="ORF">CEP51_000989</name>
</gene>
<dbReference type="PANTHER" id="PTHR43884">
    <property type="entry name" value="ACYL-COA DEHYDROGENASE"/>
    <property type="match status" value="1"/>
</dbReference>
<evidence type="ECO:0000259" key="4">
    <source>
        <dbReference type="Pfam" id="PF08028"/>
    </source>
</evidence>
<dbReference type="GO" id="GO:0050660">
    <property type="term" value="F:flavin adenine dinucleotide binding"/>
    <property type="evidence" value="ECO:0007669"/>
    <property type="project" value="InterPro"/>
</dbReference>